<dbReference type="CDD" id="cd16841">
    <property type="entry name" value="RraA_family"/>
    <property type="match status" value="1"/>
</dbReference>
<dbReference type="Gene3D" id="3.50.30.40">
    <property type="entry name" value="Ribonuclease E inhibitor RraA/RraA-like"/>
    <property type="match status" value="1"/>
</dbReference>
<dbReference type="EMBL" id="AP014946">
    <property type="protein sequence ID" value="BAT60179.1"/>
    <property type="molecule type" value="Genomic_DNA"/>
</dbReference>
<dbReference type="SUPFAM" id="SSF89562">
    <property type="entry name" value="RraA-like"/>
    <property type="match status" value="1"/>
</dbReference>
<evidence type="ECO:0000256" key="4">
    <source>
        <dbReference type="ARBA" id="ARBA00030169"/>
    </source>
</evidence>
<dbReference type="RefSeq" id="WP_096356160.1">
    <property type="nucleotide sequence ID" value="NZ_AP014946.1"/>
</dbReference>
<dbReference type="PANTHER" id="PTHR33254:SF4">
    <property type="entry name" value="4-HYDROXY-4-METHYL-2-OXOGLUTARATE ALDOLASE 3-RELATED"/>
    <property type="match status" value="1"/>
</dbReference>
<comment type="cofactor">
    <cofactor evidence="1">
        <name>a divalent metal cation</name>
        <dbReference type="ChEBI" id="CHEBI:60240"/>
    </cofactor>
</comment>
<keyword evidence="7" id="KW-1185">Reference proteome</keyword>
<dbReference type="KEGG" id="vgo:GJW-30_1_02715"/>
<dbReference type="GO" id="GO:0046872">
    <property type="term" value="F:metal ion binding"/>
    <property type="evidence" value="ECO:0007669"/>
    <property type="project" value="UniProtKB-KW"/>
</dbReference>
<evidence type="ECO:0000256" key="3">
    <source>
        <dbReference type="ARBA" id="ARBA00029596"/>
    </source>
</evidence>
<dbReference type="AlphaFoldDB" id="A0A0S3PWA2"/>
<name>A0A0S3PWA2_9BRAD</name>
<evidence type="ECO:0000256" key="2">
    <source>
        <dbReference type="ARBA" id="ARBA00016549"/>
    </source>
</evidence>
<dbReference type="InterPro" id="IPR036704">
    <property type="entry name" value="RraA/RraA-like_sf"/>
</dbReference>
<dbReference type="Pfam" id="PF03737">
    <property type="entry name" value="RraA-like"/>
    <property type="match status" value="1"/>
</dbReference>
<dbReference type="PANTHER" id="PTHR33254">
    <property type="entry name" value="4-HYDROXY-4-METHYL-2-OXOGLUTARATE ALDOLASE 3-RELATED"/>
    <property type="match status" value="1"/>
</dbReference>
<feature type="binding site" evidence="5">
    <location>
        <position position="126"/>
    </location>
    <ligand>
        <name>Mg(2+)</name>
        <dbReference type="ChEBI" id="CHEBI:18420"/>
    </ligand>
</feature>
<evidence type="ECO:0000256" key="1">
    <source>
        <dbReference type="ARBA" id="ARBA00001968"/>
    </source>
</evidence>
<proteinExistence type="predicted"/>
<dbReference type="GO" id="GO:0016829">
    <property type="term" value="F:lyase activity"/>
    <property type="evidence" value="ECO:0007669"/>
    <property type="project" value="UniProtKB-KW"/>
</dbReference>
<keyword evidence="5" id="KW-0479">Metal-binding</keyword>
<comment type="cofactor">
    <cofactor evidence="5">
        <name>Mg(2+)</name>
        <dbReference type="ChEBI" id="CHEBI:18420"/>
    </cofactor>
</comment>
<protein>
    <recommendedName>
        <fullName evidence="2">Putative 4-hydroxy-4-methyl-2-oxoglutarate aldolase</fullName>
    </recommendedName>
    <alternativeName>
        <fullName evidence="3">Regulator of ribonuclease activity homolog</fullName>
    </alternativeName>
    <alternativeName>
        <fullName evidence="4">RraA-like protein</fullName>
    </alternativeName>
</protein>
<dbReference type="InterPro" id="IPR005493">
    <property type="entry name" value="RraA/RraA-like"/>
</dbReference>
<evidence type="ECO:0000313" key="7">
    <source>
        <dbReference type="Proteomes" id="UP000236884"/>
    </source>
</evidence>
<dbReference type="OrthoDB" id="9812532at2"/>
<evidence type="ECO:0000313" key="6">
    <source>
        <dbReference type="EMBL" id="BAT60179.1"/>
    </source>
</evidence>
<gene>
    <name evidence="6" type="primary">proA_5</name>
    <name evidence="6" type="ORF">GJW-30_1_02715</name>
</gene>
<evidence type="ECO:0000256" key="5">
    <source>
        <dbReference type="PIRSR" id="PIRSR605493-1"/>
    </source>
</evidence>
<feature type="binding site" evidence="5">
    <location>
        <position position="125"/>
    </location>
    <ligand>
        <name>substrate</name>
    </ligand>
</feature>
<keyword evidence="6" id="KW-0456">Lyase</keyword>
<organism evidence="6 7">
    <name type="scientific">Variibacter gotjawalensis</name>
    <dbReference type="NCBI Taxonomy" id="1333996"/>
    <lineage>
        <taxon>Bacteria</taxon>
        <taxon>Pseudomonadati</taxon>
        <taxon>Pseudomonadota</taxon>
        <taxon>Alphaproteobacteria</taxon>
        <taxon>Hyphomicrobiales</taxon>
        <taxon>Nitrobacteraceae</taxon>
        <taxon>Variibacter</taxon>
    </lineage>
</organism>
<reference evidence="6 7" key="1">
    <citation type="submission" date="2015-08" db="EMBL/GenBank/DDBJ databases">
        <title>Investigation of the bacterial diversity of lava forest soil.</title>
        <authorList>
            <person name="Lee J.S."/>
        </authorList>
    </citation>
    <scope>NUCLEOTIDE SEQUENCE [LARGE SCALE GENOMIC DNA]</scope>
    <source>
        <strain evidence="6 7">GJW-30</strain>
    </source>
</reference>
<dbReference type="Proteomes" id="UP000236884">
    <property type="component" value="Chromosome"/>
</dbReference>
<feature type="binding site" evidence="5">
    <location>
        <begin position="103"/>
        <end position="106"/>
    </location>
    <ligand>
        <name>substrate</name>
    </ligand>
</feature>
<accession>A0A0S3PWA2</accession>
<sequence length="225" mass="24167">MVPDTKDLPALTAFVRENMFVALISDVLDSLGHRNQALPSRIRPLDEETVLFGRARTGIYRDVYDVPTDRNPYELEIKLVDDLKSGDVCVLACGSSGRIAPWGGLLTTASLARGAAGCLTDGQVRDIRAIRVAGFPVFHGGISPLDSKGRGEVVAIDVPVQIAGVDVRTNDLVFGDADGVVIIPQAIEREVFAAAAEKLQGENRTEEALRRGESLADVFAREGIL</sequence>
<keyword evidence="5" id="KW-0460">Magnesium</keyword>